<dbReference type="SUPFAM" id="SSF51161">
    <property type="entry name" value="Trimeric LpxA-like enzymes"/>
    <property type="match status" value="1"/>
</dbReference>
<dbReference type="InterPro" id="IPR001451">
    <property type="entry name" value="Hexapep"/>
</dbReference>
<dbReference type="Gene3D" id="2.160.10.10">
    <property type="entry name" value="Hexapeptide repeat proteins"/>
    <property type="match status" value="1"/>
</dbReference>
<evidence type="ECO:0000256" key="4">
    <source>
        <dbReference type="ARBA" id="ARBA00022737"/>
    </source>
</evidence>
<organism evidence="10 11">
    <name type="scientific">Maioricimonas rarisocia</name>
    <dbReference type="NCBI Taxonomy" id="2528026"/>
    <lineage>
        <taxon>Bacteria</taxon>
        <taxon>Pseudomonadati</taxon>
        <taxon>Planctomycetota</taxon>
        <taxon>Planctomycetia</taxon>
        <taxon>Planctomycetales</taxon>
        <taxon>Planctomycetaceae</taxon>
        <taxon>Maioricimonas</taxon>
    </lineage>
</organism>
<protein>
    <recommendedName>
        <fullName evidence="7">UDP-3-O-acylglucosamine N-acyltransferase</fullName>
        <ecNumber evidence="7">2.3.1.191</ecNumber>
    </recommendedName>
</protein>
<dbReference type="GO" id="GO:0009245">
    <property type="term" value="P:lipid A biosynthetic process"/>
    <property type="evidence" value="ECO:0007669"/>
    <property type="project" value="UniProtKB-UniRule"/>
</dbReference>
<accession>A0A517ZBQ9</accession>
<name>A0A517ZBQ9_9PLAN</name>
<dbReference type="GO" id="GO:0103118">
    <property type="term" value="F:UDP-3-O-[(3R)-3-hydroxyacyl]-glucosamine N-acyltransferase activity"/>
    <property type="evidence" value="ECO:0007669"/>
    <property type="project" value="UniProtKB-EC"/>
</dbReference>
<comment type="function">
    <text evidence="7">Catalyzes the N-acylation of UDP-3-O-acylglucosamine using 3-hydroxyacyl-ACP as the acyl donor. Is involved in the biosynthesis of lipid A, a phosphorylated glycolipid that anchors the lipopolysaccharide to the outer membrane of the cell.</text>
</comment>
<dbReference type="RefSeq" id="WP_145371033.1">
    <property type="nucleotide sequence ID" value="NZ_CP036275.1"/>
</dbReference>
<keyword evidence="11" id="KW-1185">Reference proteome</keyword>
<gene>
    <name evidence="7 10" type="primary">lpxD</name>
    <name evidence="10" type="ORF">Mal4_42500</name>
</gene>
<evidence type="ECO:0000256" key="7">
    <source>
        <dbReference type="HAMAP-Rule" id="MF_00523"/>
    </source>
</evidence>
<proteinExistence type="inferred from homology"/>
<dbReference type="HAMAP" id="MF_00523">
    <property type="entry name" value="LpxD"/>
    <property type="match status" value="1"/>
</dbReference>
<dbReference type="NCBIfam" id="TIGR01853">
    <property type="entry name" value="lipid_A_lpxD"/>
    <property type="match status" value="1"/>
</dbReference>
<keyword evidence="6 7" id="KW-0012">Acyltransferase</keyword>
<dbReference type="KEGG" id="mri:Mal4_42500"/>
<dbReference type="PANTHER" id="PTHR43378:SF2">
    <property type="entry name" value="UDP-3-O-ACYLGLUCOSAMINE N-ACYLTRANSFERASE 1, MITOCHONDRIAL-RELATED"/>
    <property type="match status" value="1"/>
</dbReference>
<evidence type="ECO:0000259" key="9">
    <source>
        <dbReference type="Pfam" id="PF04613"/>
    </source>
</evidence>
<evidence type="ECO:0000256" key="8">
    <source>
        <dbReference type="SAM" id="Coils"/>
    </source>
</evidence>
<dbReference type="CDD" id="cd03352">
    <property type="entry name" value="LbH_LpxD"/>
    <property type="match status" value="1"/>
</dbReference>
<keyword evidence="8" id="KW-0175">Coiled coil</keyword>
<dbReference type="Pfam" id="PF04613">
    <property type="entry name" value="LpxD"/>
    <property type="match status" value="1"/>
</dbReference>
<evidence type="ECO:0000313" key="10">
    <source>
        <dbReference type="EMBL" id="QDU39897.1"/>
    </source>
</evidence>
<comment type="pathway">
    <text evidence="7">Bacterial outer membrane biogenesis; LPS lipid A biosynthesis.</text>
</comment>
<dbReference type="PANTHER" id="PTHR43378">
    <property type="entry name" value="UDP-3-O-ACYLGLUCOSAMINE N-ACYLTRANSFERASE"/>
    <property type="match status" value="1"/>
</dbReference>
<dbReference type="UniPathway" id="UPA00973"/>
<evidence type="ECO:0000313" key="11">
    <source>
        <dbReference type="Proteomes" id="UP000320496"/>
    </source>
</evidence>
<comment type="subunit">
    <text evidence="7">Homotrimer.</text>
</comment>
<dbReference type="AlphaFoldDB" id="A0A517ZBQ9"/>
<dbReference type="EMBL" id="CP036275">
    <property type="protein sequence ID" value="QDU39897.1"/>
    <property type="molecule type" value="Genomic_DNA"/>
</dbReference>
<keyword evidence="1 7" id="KW-0444">Lipid biosynthesis</keyword>
<dbReference type="InterPro" id="IPR011004">
    <property type="entry name" value="Trimer_LpxA-like_sf"/>
</dbReference>
<dbReference type="OrthoDB" id="9784739at2"/>
<evidence type="ECO:0000256" key="5">
    <source>
        <dbReference type="ARBA" id="ARBA00023098"/>
    </source>
</evidence>
<dbReference type="NCBIfam" id="NF002060">
    <property type="entry name" value="PRK00892.1"/>
    <property type="match status" value="1"/>
</dbReference>
<keyword evidence="5 7" id="KW-0443">Lipid metabolism</keyword>
<feature type="domain" description="UDP-3-O-[3-hydroxymyristoyl] glucosamine N-acyltransferase non-repeat region" evidence="9">
    <location>
        <begin position="22"/>
        <end position="90"/>
    </location>
</feature>
<feature type="coiled-coil region" evidence="8">
    <location>
        <begin position="326"/>
        <end position="360"/>
    </location>
</feature>
<dbReference type="Proteomes" id="UP000320496">
    <property type="component" value="Chromosome"/>
</dbReference>
<evidence type="ECO:0000256" key="2">
    <source>
        <dbReference type="ARBA" id="ARBA00022556"/>
    </source>
</evidence>
<keyword evidence="3 7" id="KW-0808">Transferase</keyword>
<reference evidence="10 11" key="1">
    <citation type="submission" date="2019-02" db="EMBL/GenBank/DDBJ databases">
        <title>Deep-cultivation of Planctomycetes and their phenomic and genomic characterization uncovers novel biology.</title>
        <authorList>
            <person name="Wiegand S."/>
            <person name="Jogler M."/>
            <person name="Boedeker C."/>
            <person name="Pinto D."/>
            <person name="Vollmers J."/>
            <person name="Rivas-Marin E."/>
            <person name="Kohn T."/>
            <person name="Peeters S.H."/>
            <person name="Heuer A."/>
            <person name="Rast P."/>
            <person name="Oberbeckmann S."/>
            <person name="Bunk B."/>
            <person name="Jeske O."/>
            <person name="Meyerdierks A."/>
            <person name="Storesund J.E."/>
            <person name="Kallscheuer N."/>
            <person name="Luecker S."/>
            <person name="Lage O.M."/>
            <person name="Pohl T."/>
            <person name="Merkel B.J."/>
            <person name="Hornburger P."/>
            <person name="Mueller R.-W."/>
            <person name="Bruemmer F."/>
            <person name="Labrenz M."/>
            <person name="Spormann A.M."/>
            <person name="Op den Camp H."/>
            <person name="Overmann J."/>
            <person name="Amann R."/>
            <person name="Jetten M.S.M."/>
            <person name="Mascher T."/>
            <person name="Medema M.H."/>
            <person name="Devos D.P."/>
            <person name="Kaster A.-K."/>
            <person name="Ovreas L."/>
            <person name="Rohde M."/>
            <person name="Galperin M.Y."/>
            <person name="Jogler C."/>
        </authorList>
    </citation>
    <scope>NUCLEOTIDE SEQUENCE [LARGE SCALE GENOMIC DNA]</scope>
    <source>
        <strain evidence="10 11">Mal4</strain>
    </source>
</reference>
<dbReference type="InterPro" id="IPR007691">
    <property type="entry name" value="LpxD"/>
</dbReference>
<dbReference type="GO" id="GO:0016410">
    <property type="term" value="F:N-acyltransferase activity"/>
    <property type="evidence" value="ECO:0007669"/>
    <property type="project" value="InterPro"/>
</dbReference>
<keyword evidence="2 7" id="KW-0441">Lipid A biosynthesis</keyword>
<dbReference type="InterPro" id="IPR020573">
    <property type="entry name" value="UDP_GlcNAc_AcTrfase_non-rep"/>
</dbReference>
<feature type="active site" description="Proton acceptor" evidence="7">
    <location>
        <position position="243"/>
    </location>
</feature>
<sequence>MRTTVQELCELLGGTLAGDGSVTIDDVASPESATPDHIVYTASPAQYRRLEGHPGAVILDHETHEACPHAESDAPRILVEDPQAAFIQAMLHFRPPAPRQQTGISPHAFVDPSATIGEDCNIHPGAHIGPGVTLGKGCDIHPGVVIAADCRLGDNVTVYPNAVLYAGVSVGNRVIIHATAVIGADGFGYRLEQGRFAKIPHTGTVVLEDDVEIGAGTTVDRAMIGATVIGEGTKLDNQVMIAHNCQLGKHNAYASQVGFAGSVTTGDYVRCAGQVGVADHAHIGTGSTLGAKAGIRGTVPDGETYHGIPAGPEREQIKLHLTLRKVPEMRSQLGQLARQVQQLQDQIENLNDRRTGSAAA</sequence>
<keyword evidence="4 7" id="KW-0677">Repeat</keyword>
<dbReference type="Gene3D" id="3.40.1390.10">
    <property type="entry name" value="MurE/MurF, N-terminal domain"/>
    <property type="match status" value="1"/>
</dbReference>
<evidence type="ECO:0000256" key="3">
    <source>
        <dbReference type="ARBA" id="ARBA00022679"/>
    </source>
</evidence>
<comment type="similarity">
    <text evidence="7">Belongs to the transferase hexapeptide repeat family. LpxD subfamily.</text>
</comment>
<dbReference type="EC" id="2.3.1.191" evidence="7"/>
<evidence type="ECO:0000256" key="6">
    <source>
        <dbReference type="ARBA" id="ARBA00023315"/>
    </source>
</evidence>
<evidence type="ECO:0000256" key="1">
    <source>
        <dbReference type="ARBA" id="ARBA00022516"/>
    </source>
</evidence>
<dbReference type="GO" id="GO:0016020">
    <property type="term" value="C:membrane"/>
    <property type="evidence" value="ECO:0007669"/>
    <property type="project" value="GOC"/>
</dbReference>
<dbReference type="Pfam" id="PF00132">
    <property type="entry name" value="Hexapep"/>
    <property type="match status" value="2"/>
</dbReference>
<comment type="catalytic activity">
    <reaction evidence="7">
        <text>a UDP-3-O-[(3R)-3-hydroxyacyl]-alpha-D-glucosamine + a (3R)-hydroxyacyl-[ACP] = a UDP-2-N,3-O-bis[(3R)-3-hydroxyacyl]-alpha-D-glucosamine + holo-[ACP] + H(+)</text>
        <dbReference type="Rhea" id="RHEA:53836"/>
        <dbReference type="Rhea" id="RHEA-COMP:9685"/>
        <dbReference type="Rhea" id="RHEA-COMP:9945"/>
        <dbReference type="ChEBI" id="CHEBI:15378"/>
        <dbReference type="ChEBI" id="CHEBI:64479"/>
        <dbReference type="ChEBI" id="CHEBI:78827"/>
        <dbReference type="ChEBI" id="CHEBI:137740"/>
        <dbReference type="ChEBI" id="CHEBI:137748"/>
        <dbReference type="EC" id="2.3.1.191"/>
    </reaction>
</comment>